<accession>A0A2A5CIK5</accession>
<evidence type="ECO:0000313" key="1">
    <source>
        <dbReference type="EMBL" id="PCJ43331.1"/>
    </source>
</evidence>
<dbReference type="AlphaFoldDB" id="A0A2A5CIK5"/>
<protein>
    <submittedName>
        <fullName evidence="1">Uncharacterized protein</fullName>
    </submittedName>
</protein>
<reference evidence="2" key="1">
    <citation type="submission" date="2017-08" db="EMBL/GenBank/DDBJ databases">
        <title>A dynamic microbial community with high functional redundancy inhabits the cold, oxic subseafloor aquifer.</title>
        <authorList>
            <person name="Tully B.J."/>
            <person name="Wheat C.G."/>
            <person name="Glazer B.T."/>
            <person name="Huber J.A."/>
        </authorList>
    </citation>
    <scope>NUCLEOTIDE SEQUENCE [LARGE SCALE GENOMIC DNA]</scope>
</reference>
<gene>
    <name evidence="1" type="ORF">COA71_00180</name>
</gene>
<comment type="caution">
    <text evidence="1">The sequence shown here is derived from an EMBL/GenBank/DDBJ whole genome shotgun (WGS) entry which is preliminary data.</text>
</comment>
<organism evidence="1 2">
    <name type="scientific">SAR86 cluster bacterium</name>
    <dbReference type="NCBI Taxonomy" id="2030880"/>
    <lineage>
        <taxon>Bacteria</taxon>
        <taxon>Pseudomonadati</taxon>
        <taxon>Pseudomonadota</taxon>
        <taxon>Gammaproteobacteria</taxon>
        <taxon>SAR86 cluster</taxon>
    </lineage>
</organism>
<evidence type="ECO:0000313" key="2">
    <source>
        <dbReference type="Proteomes" id="UP000228987"/>
    </source>
</evidence>
<dbReference type="Proteomes" id="UP000228987">
    <property type="component" value="Unassembled WGS sequence"/>
</dbReference>
<name>A0A2A5CIK5_9GAMM</name>
<dbReference type="EMBL" id="NVWI01000001">
    <property type="protein sequence ID" value="PCJ43331.1"/>
    <property type="molecule type" value="Genomic_DNA"/>
</dbReference>
<proteinExistence type="predicted"/>
<sequence length="104" mass="11375">MESLIPIIVQAPADDATCGKWLERLWQAMEEDGVDYLGPVGDSWGEICGSVDVAGEWADDLVSTLRLCWTDPNPGNYFLGATACLSCLLVAGRYRCAEILMYVI</sequence>